<feature type="region of interest" description="Disordered" evidence="7">
    <location>
        <begin position="151"/>
        <end position="189"/>
    </location>
</feature>
<dbReference type="PANTHER" id="PTHR40942">
    <property type="match status" value="1"/>
</dbReference>
<evidence type="ECO:0000256" key="5">
    <source>
        <dbReference type="ARBA" id="ARBA00023004"/>
    </source>
</evidence>
<dbReference type="InterPro" id="IPR002323">
    <property type="entry name" value="Cyt_CIE"/>
</dbReference>
<name>A0ABQ0U643_9GAMM</name>
<dbReference type="Pfam" id="PF13442">
    <property type="entry name" value="Cytochrome_CBB3"/>
    <property type="match status" value="2"/>
</dbReference>
<evidence type="ECO:0000256" key="1">
    <source>
        <dbReference type="ARBA" id="ARBA00022448"/>
    </source>
</evidence>
<evidence type="ECO:0000256" key="2">
    <source>
        <dbReference type="ARBA" id="ARBA00022617"/>
    </source>
</evidence>
<keyword evidence="4" id="KW-0249">Electron transport</keyword>
<dbReference type="PRINTS" id="PR00607">
    <property type="entry name" value="CYTCHROMECIE"/>
</dbReference>
<dbReference type="SUPFAM" id="SSF46626">
    <property type="entry name" value="Cytochrome c"/>
    <property type="match status" value="2"/>
</dbReference>
<evidence type="ECO:0000313" key="11">
    <source>
        <dbReference type="Proteomes" id="UP000321121"/>
    </source>
</evidence>
<proteinExistence type="predicted"/>
<keyword evidence="8" id="KW-0732">Signal</keyword>
<evidence type="ECO:0000256" key="6">
    <source>
        <dbReference type="PROSITE-ProRule" id="PRU00433"/>
    </source>
</evidence>
<dbReference type="Gene3D" id="1.10.760.10">
    <property type="entry name" value="Cytochrome c-like domain"/>
    <property type="match status" value="2"/>
</dbReference>
<evidence type="ECO:0000313" key="10">
    <source>
        <dbReference type="EMBL" id="GEK73877.1"/>
    </source>
</evidence>
<evidence type="ECO:0000256" key="8">
    <source>
        <dbReference type="SAM" id="SignalP"/>
    </source>
</evidence>
<feature type="domain" description="Cytochrome c" evidence="9">
    <location>
        <begin position="184"/>
        <end position="264"/>
    </location>
</feature>
<keyword evidence="3 6" id="KW-0479">Metal-binding</keyword>
<sequence>MNASKLIPMGLLFLGLMAASTAHAQQEADHEAIAERLAPVGQLCLEGEDCGTAMASANAGGASTAGDAIDGEGIYGSICMACHETGAAGSPVRGDEAAWAERTEKGFATLLDHAINGFNAMPARGGNPNLSDAEVRAAVAHLVEPVMDVPATDESAADAGDTAVAEGESTPTEETTGDDTAAAEGGPDGEALYASAPCAACHASGVAGAPVLGDAEAWGPRIDKGIETLYANAINGIGTMPPKGGAGLPDAEIKAIVDYMVSEAQ</sequence>
<evidence type="ECO:0000256" key="7">
    <source>
        <dbReference type="SAM" id="MobiDB-lite"/>
    </source>
</evidence>
<dbReference type="RefSeq" id="WP_146909554.1">
    <property type="nucleotide sequence ID" value="NZ_BJUS01000030.1"/>
</dbReference>
<reference evidence="10 11" key="1">
    <citation type="submission" date="2019-07" db="EMBL/GenBank/DDBJ databases">
        <title>Whole genome shotgun sequence of Halomonas halophila NBRC 102604.</title>
        <authorList>
            <person name="Hosoyama A."/>
            <person name="Uohara A."/>
            <person name="Ohji S."/>
            <person name="Ichikawa N."/>
        </authorList>
    </citation>
    <scope>NUCLEOTIDE SEQUENCE [LARGE SCALE GENOMIC DNA]</scope>
    <source>
        <strain evidence="10 11">NBRC 102604</strain>
    </source>
</reference>
<protein>
    <submittedName>
        <fullName evidence="10">Cytochrome</fullName>
    </submittedName>
</protein>
<feature type="domain" description="Cytochrome c" evidence="9">
    <location>
        <begin position="66"/>
        <end position="146"/>
    </location>
</feature>
<keyword evidence="11" id="KW-1185">Reference proteome</keyword>
<dbReference type="PANTHER" id="PTHR40942:SF4">
    <property type="entry name" value="CYTOCHROME C5"/>
    <property type="match status" value="1"/>
</dbReference>
<feature type="compositionally biased region" description="Low complexity" evidence="7">
    <location>
        <begin position="165"/>
        <end position="189"/>
    </location>
</feature>
<organism evidence="10 11">
    <name type="scientific">Halomonas halophila</name>
    <dbReference type="NCBI Taxonomy" id="29573"/>
    <lineage>
        <taxon>Bacteria</taxon>
        <taxon>Pseudomonadati</taxon>
        <taxon>Pseudomonadota</taxon>
        <taxon>Gammaproteobacteria</taxon>
        <taxon>Oceanospirillales</taxon>
        <taxon>Halomonadaceae</taxon>
        <taxon>Halomonas</taxon>
    </lineage>
</organism>
<keyword evidence="2 6" id="KW-0349">Heme</keyword>
<evidence type="ECO:0000256" key="4">
    <source>
        <dbReference type="ARBA" id="ARBA00022982"/>
    </source>
</evidence>
<gene>
    <name evidence="10" type="ORF">HHA04nite_24210</name>
</gene>
<comment type="caution">
    <text evidence="10">The sequence shown here is derived from an EMBL/GenBank/DDBJ whole genome shotgun (WGS) entry which is preliminary data.</text>
</comment>
<dbReference type="PROSITE" id="PS51007">
    <property type="entry name" value="CYTC"/>
    <property type="match status" value="2"/>
</dbReference>
<accession>A0ABQ0U643</accession>
<dbReference type="InterPro" id="IPR036909">
    <property type="entry name" value="Cyt_c-like_dom_sf"/>
</dbReference>
<keyword evidence="1" id="KW-0813">Transport</keyword>
<feature type="chain" id="PRO_5047204239" evidence="8">
    <location>
        <begin position="25"/>
        <end position="265"/>
    </location>
</feature>
<dbReference type="InterPro" id="IPR009056">
    <property type="entry name" value="Cyt_c-like_dom"/>
</dbReference>
<feature type="signal peptide" evidence="8">
    <location>
        <begin position="1"/>
        <end position="24"/>
    </location>
</feature>
<evidence type="ECO:0000256" key="3">
    <source>
        <dbReference type="ARBA" id="ARBA00022723"/>
    </source>
</evidence>
<evidence type="ECO:0000259" key="9">
    <source>
        <dbReference type="PROSITE" id="PS51007"/>
    </source>
</evidence>
<dbReference type="Proteomes" id="UP000321121">
    <property type="component" value="Unassembled WGS sequence"/>
</dbReference>
<dbReference type="EMBL" id="BJUS01000030">
    <property type="protein sequence ID" value="GEK73877.1"/>
    <property type="molecule type" value="Genomic_DNA"/>
</dbReference>
<keyword evidence="5 6" id="KW-0408">Iron</keyword>